<sequence length="205" mass="23115">MALQQAMHFIWRLLISATRSCCWQILVSSLLVIDYLLECFGRHLRKAKGPTLPKSQHRHKHKTRAPSFEILYDSKEFASLQDLAMIGDGLSGDLTKHLLLHSSEPFETSTQIPSDSKDKAGPSLYHPEIQDVHHQVSNSENIPPQPSLQSLPFWTRAPSVTVTISRPKTRRQKSHRRKTVDPSDGVRGETALHSTPTVFLPLENA</sequence>
<protein>
    <submittedName>
        <fullName evidence="2">Uncharacterized protein</fullName>
    </submittedName>
</protein>
<feature type="compositionally biased region" description="Polar residues" evidence="1">
    <location>
        <begin position="105"/>
        <end position="114"/>
    </location>
</feature>
<gene>
    <name evidence="2" type="ORF">D9613_011199</name>
</gene>
<dbReference type="AlphaFoldDB" id="A0A8H4VKE6"/>
<evidence type="ECO:0000313" key="2">
    <source>
        <dbReference type="EMBL" id="KAF4612867.1"/>
    </source>
</evidence>
<evidence type="ECO:0000256" key="1">
    <source>
        <dbReference type="SAM" id="MobiDB-lite"/>
    </source>
</evidence>
<evidence type="ECO:0000313" key="3">
    <source>
        <dbReference type="Proteomes" id="UP000521872"/>
    </source>
</evidence>
<accession>A0A8H4VKE6</accession>
<name>A0A8H4VKE6_9AGAR</name>
<keyword evidence="3" id="KW-1185">Reference proteome</keyword>
<feature type="compositionally biased region" description="Basic residues" evidence="1">
    <location>
        <begin position="167"/>
        <end position="178"/>
    </location>
</feature>
<feature type="region of interest" description="Disordered" evidence="1">
    <location>
        <begin position="105"/>
        <end position="125"/>
    </location>
</feature>
<feature type="region of interest" description="Disordered" evidence="1">
    <location>
        <begin position="162"/>
        <end position="205"/>
    </location>
</feature>
<proteinExistence type="predicted"/>
<dbReference type="EMBL" id="JAACJL010000046">
    <property type="protein sequence ID" value="KAF4612867.1"/>
    <property type="molecule type" value="Genomic_DNA"/>
</dbReference>
<comment type="caution">
    <text evidence="2">The sequence shown here is derived from an EMBL/GenBank/DDBJ whole genome shotgun (WGS) entry which is preliminary data.</text>
</comment>
<organism evidence="2 3">
    <name type="scientific">Agrocybe pediades</name>
    <dbReference type="NCBI Taxonomy" id="84607"/>
    <lineage>
        <taxon>Eukaryota</taxon>
        <taxon>Fungi</taxon>
        <taxon>Dikarya</taxon>
        <taxon>Basidiomycota</taxon>
        <taxon>Agaricomycotina</taxon>
        <taxon>Agaricomycetes</taxon>
        <taxon>Agaricomycetidae</taxon>
        <taxon>Agaricales</taxon>
        <taxon>Agaricineae</taxon>
        <taxon>Strophariaceae</taxon>
        <taxon>Agrocybe</taxon>
    </lineage>
</organism>
<dbReference type="Proteomes" id="UP000521872">
    <property type="component" value="Unassembled WGS sequence"/>
</dbReference>
<reference evidence="2 3" key="1">
    <citation type="submission" date="2019-12" db="EMBL/GenBank/DDBJ databases">
        <authorList>
            <person name="Floudas D."/>
            <person name="Bentzer J."/>
            <person name="Ahren D."/>
            <person name="Johansson T."/>
            <person name="Persson P."/>
            <person name="Tunlid A."/>
        </authorList>
    </citation>
    <scope>NUCLEOTIDE SEQUENCE [LARGE SCALE GENOMIC DNA]</scope>
    <source>
        <strain evidence="2 3">CBS 102.39</strain>
    </source>
</reference>